<evidence type="ECO:0000256" key="1">
    <source>
        <dbReference type="ARBA" id="ARBA00001946"/>
    </source>
</evidence>
<comment type="caution">
    <text evidence="10">Lacks conserved residue(s) required for the propagation of feature annotation.</text>
</comment>
<accession>A0A2H0RIC8</accession>
<dbReference type="Pfam" id="PF01715">
    <property type="entry name" value="IPPT"/>
    <property type="match status" value="1"/>
</dbReference>
<evidence type="ECO:0000256" key="7">
    <source>
        <dbReference type="ARBA" id="ARBA00022840"/>
    </source>
</evidence>
<evidence type="ECO:0000256" key="10">
    <source>
        <dbReference type="HAMAP-Rule" id="MF_00185"/>
    </source>
</evidence>
<dbReference type="Gene3D" id="1.10.20.140">
    <property type="match status" value="1"/>
</dbReference>
<comment type="caution">
    <text evidence="14">The sequence shown here is derived from an EMBL/GenBank/DDBJ whole genome shotgun (WGS) entry which is preliminary data.</text>
</comment>
<organism evidence="14 15">
    <name type="scientific">Candidatus Vogelbacteria bacterium CG10_big_fil_rev_8_21_14_0_10_49_38</name>
    <dbReference type="NCBI Taxonomy" id="1975043"/>
    <lineage>
        <taxon>Bacteria</taxon>
        <taxon>Candidatus Vogeliibacteriota</taxon>
    </lineage>
</organism>
<gene>
    <name evidence="10" type="primary">miaA</name>
    <name evidence="14" type="ORF">COV08_01255</name>
</gene>
<evidence type="ECO:0000313" key="15">
    <source>
        <dbReference type="Proteomes" id="UP000230431"/>
    </source>
</evidence>
<comment type="function">
    <text evidence="2 10 12">Catalyzes the transfer of a dimethylallyl group onto the adenine at position 37 in tRNAs that read codons beginning with uridine, leading to the formation of N6-(dimethylallyl)adenosine (i(6)A).</text>
</comment>
<evidence type="ECO:0000256" key="3">
    <source>
        <dbReference type="ARBA" id="ARBA00005842"/>
    </source>
</evidence>
<reference evidence="14 15" key="1">
    <citation type="submission" date="2017-09" db="EMBL/GenBank/DDBJ databases">
        <title>Depth-based differentiation of microbial function through sediment-hosted aquifers and enrichment of novel symbionts in the deep terrestrial subsurface.</title>
        <authorList>
            <person name="Probst A.J."/>
            <person name="Ladd B."/>
            <person name="Jarett J.K."/>
            <person name="Geller-Mcgrath D.E."/>
            <person name="Sieber C.M."/>
            <person name="Emerson J.B."/>
            <person name="Anantharaman K."/>
            <person name="Thomas B.C."/>
            <person name="Malmstrom R."/>
            <person name="Stieglmeier M."/>
            <person name="Klingl A."/>
            <person name="Woyke T."/>
            <person name="Ryan C.M."/>
            <person name="Banfield J.F."/>
        </authorList>
    </citation>
    <scope>NUCLEOTIDE SEQUENCE [LARGE SCALE GENOMIC DNA]</scope>
    <source>
        <strain evidence="14">CG10_big_fil_rev_8_21_14_0_10_49_38</strain>
    </source>
</reference>
<dbReference type="GO" id="GO:0006400">
    <property type="term" value="P:tRNA modification"/>
    <property type="evidence" value="ECO:0007669"/>
    <property type="project" value="TreeGrafter"/>
</dbReference>
<sequence length="285" mass="31917">MKKPKVFVVVGATCSGKTAYAVKLAKKVGGEVISADSRQVYRGLDLGSGKVTKKEMAGVPHHLLDVASPKRVFTVSNFRSLTEKKMREIVARGKTAIIAGGTGFYIQAVVDGLVLPAVAPDKELRATLAKLPTEQLFARLKKLDYKRAKTIDAKNPARLIRAIEIATQLGQVPKLKKSKSSPYDFELIGLKIDQDKLNAKIKTRLAERLKKGMIAEVKNLHAAGLSWQRLEALGLEYRYVARYLQDKITKSEMIAQLEQAIIQYSKRQLTWFKRDRRIKWVEIEG</sequence>
<feature type="binding site" evidence="10">
    <location>
        <begin position="11"/>
        <end position="18"/>
    </location>
    <ligand>
        <name>ATP</name>
        <dbReference type="ChEBI" id="CHEBI:30616"/>
    </ligand>
</feature>
<dbReference type="Gene3D" id="3.40.50.300">
    <property type="entry name" value="P-loop containing nucleotide triphosphate hydrolases"/>
    <property type="match status" value="1"/>
</dbReference>
<evidence type="ECO:0000256" key="2">
    <source>
        <dbReference type="ARBA" id="ARBA00003213"/>
    </source>
</evidence>
<proteinExistence type="inferred from homology"/>
<evidence type="ECO:0000256" key="12">
    <source>
        <dbReference type="RuleBase" id="RU003784"/>
    </source>
</evidence>
<comment type="subunit">
    <text evidence="10">Monomer.</text>
</comment>
<dbReference type="InterPro" id="IPR039657">
    <property type="entry name" value="Dimethylallyltransferase"/>
</dbReference>
<evidence type="ECO:0000313" key="14">
    <source>
        <dbReference type="EMBL" id="PIR46166.1"/>
    </source>
</evidence>
<name>A0A2H0RIC8_9BACT</name>
<keyword evidence="8 10" id="KW-0460">Magnesium</keyword>
<keyword evidence="6 10" id="KW-0547">Nucleotide-binding</keyword>
<dbReference type="NCBIfam" id="TIGR00174">
    <property type="entry name" value="miaA"/>
    <property type="match status" value="1"/>
</dbReference>
<dbReference type="PANTHER" id="PTHR11088">
    <property type="entry name" value="TRNA DIMETHYLALLYLTRANSFERASE"/>
    <property type="match status" value="1"/>
</dbReference>
<evidence type="ECO:0000256" key="5">
    <source>
        <dbReference type="ARBA" id="ARBA00022694"/>
    </source>
</evidence>
<feature type="site" description="Interaction with substrate tRNA" evidence="10">
    <location>
        <position position="125"/>
    </location>
</feature>
<comment type="cofactor">
    <cofactor evidence="1 10">
        <name>Mg(2+)</name>
        <dbReference type="ChEBI" id="CHEBI:18420"/>
    </cofactor>
</comment>
<dbReference type="PANTHER" id="PTHR11088:SF60">
    <property type="entry name" value="TRNA DIMETHYLALLYLTRANSFERASE"/>
    <property type="match status" value="1"/>
</dbReference>
<dbReference type="Proteomes" id="UP000230431">
    <property type="component" value="Unassembled WGS sequence"/>
</dbReference>
<feature type="site" description="Interaction with substrate tRNA" evidence="10">
    <location>
        <position position="102"/>
    </location>
</feature>
<dbReference type="AlphaFoldDB" id="A0A2H0RIC8"/>
<evidence type="ECO:0000256" key="8">
    <source>
        <dbReference type="ARBA" id="ARBA00022842"/>
    </source>
</evidence>
<evidence type="ECO:0000256" key="13">
    <source>
        <dbReference type="RuleBase" id="RU003785"/>
    </source>
</evidence>
<feature type="binding site" evidence="10">
    <location>
        <begin position="13"/>
        <end position="18"/>
    </location>
    <ligand>
        <name>substrate</name>
    </ligand>
</feature>
<keyword evidence="4 10" id="KW-0808">Transferase</keyword>
<comment type="catalytic activity">
    <reaction evidence="9 10 11">
        <text>adenosine(37) in tRNA + dimethylallyl diphosphate = N(6)-dimethylallyladenosine(37) in tRNA + diphosphate</text>
        <dbReference type="Rhea" id="RHEA:26482"/>
        <dbReference type="Rhea" id="RHEA-COMP:10162"/>
        <dbReference type="Rhea" id="RHEA-COMP:10375"/>
        <dbReference type="ChEBI" id="CHEBI:33019"/>
        <dbReference type="ChEBI" id="CHEBI:57623"/>
        <dbReference type="ChEBI" id="CHEBI:74411"/>
        <dbReference type="ChEBI" id="CHEBI:74415"/>
        <dbReference type="EC" id="2.5.1.75"/>
    </reaction>
</comment>
<dbReference type="HAMAP" id="MF_00185">
    <property type="entry name" value="IPP_trans"/>
    <property type="match status" value="1"/>
</dbReference>
<dbReference type="GO" id="GO:0005524">
    <property type="term" value="F:ATP binding"/>
    <property type="evidence" value="ECO:0007669"/>
    <property type="project" value="UniProtKB-UniRule"/>
</dbReference>
<dbReference type="EC" id="2.5.1.75" evidence="10"/>
<dbReference type="SUPFAM" id="SSF52540">
    <property type="entry name" value="P-loop containing nucleoside triphosphate hydrolases"/>
    <property type="match status" value="1"/>
</dbReference>
<evidence type="ECO:0000256" key="6">
    <source>
        <dbReference type="ARBA" id="ARBA00022741"/>
    </source>
</evidence>
<dbReference type="InterPro" id="IPR018022">
    <property type="entry name" value="IPT"/>
</dbReference>
<dbReference type="GO" id="GO:0052381">
    <property type="term" value="F:tRNA dimethylallyltransferase activity"/>
    <property type="evidence" value="ECO:0007669"/>
    <property type="project" value="UniProtKB-UniRule"/>
</dbReference>
<feature type="region of interest" description="Interaction with substrate tRNA" evidence="10">
    <location>
        <begin position="36"/>
        <end position="39"/>
    </location>
</feature>
<dbReference type="EMBL" id="PCYK01000008">
    <property type="protein sequence ID" value="PIR46166.1"/>
    <property type="molecule type" value="Genomic_DNA"/>
</dbReference>
<keyword evidence="5 10" id="KW-0819">tRNA processing</keyword>
<evidence type="ECO:0000256" key="11">
    <source>
        <dbReference type="RuleBase" id="RU003783"/>
    </source>
</evidence>
<keyword evidence="7 10" id="KW-0067">ATP-binding</keyword>
<evidence type="ECO:0000256" key="4">
    <source>
        <dbReference type="ARBA" id="ARBA00022679"/>
    </source>
</evidence>
<evidence type="ECO:0000256" key="9">
    <source>
        <dbReference type="ARBA" id="ARBA00049563"/>
    </source>
</evidence>
<dbReference type="InterPro" id="IPR027417">
    <property type="entry name" value="P-loop_NTPase"/>
</dbReference>
<protein>
    <recommendedName>
        <fullName evidence="10">tRNA dimethylallyltransferase</fullName>
        <ecNumber evidence="10">2.5.1.75</ecNumber>
    </recommendedName>
    <alternativeName>
        <fullName evidence="10">Dimethylallyl diphosphate:tRNA dimethylallyltransferase</fullName>
        <shortName evidence="10">DMAPP:tRNA dimethylallyltransferase</shortName>
        <shortName evidence="10">DMATase</shortName>
    </alternativeName>
    <alternativeName>
        <fullName evidence="10">Isopentenyl-diphosphate:tRNA isopentenyltransferase</fullName>
        <shortName evidence="10">IPP transferase</shortName>
        <shortName evidence="10">IPPT</shortName>
        <shortName evidence="10">IPTase</shortName>
    </alternativeName>
</protein>
<comment type="similarity">
    <text evidence="3 10 13">Belongs to the IPP transferase family.</text>
</comment>